<evidence type="ECO:0000259" key="1">
    <source>
        <dbReference type="Pfam" id="PF13212"/>
    </source>
</evidence>
<dbReference type="Proteomes" id="UP000253831">
    <property type="component" value="Unassembled WGS sequence"/>
</dbReference>
<gene>
    <name evidence="2" type="ORF">DVS81_19810</name>
</gene>
<dbReference type="EMBL" id="QPGA01000076">
    <property type="protein sequence ID" value="RDE48861.1"/>
    <property type="molecule type" value="Genomic_DNA"/>
</dbReference>
<protein>
    <submittedName>
        <fullName evidence="2">DUF4020 domain-containing protein</fullName>
    </submittedName>
</protein>
<feature type="domain" description="DUF4020" evidence="1">
    <location>
        <begin position="1032"/>
        <end position="1136"/>
    </location>
</feature>
<evidence type="ECO:0000313" key="3">
    <source>
        <dbReference type="Proteomes" id="UP000253831"/>
    </source>
</evidence>
<accession>A0A369XFI9</accession>
<name>A0A369XFI9_9PROT</name>
<comment type="caution">
    <text evidence="2">The sequence shown here is derived from an EMBL/GenBank/DDBJ whole genome shotgun (WGS) entry which is preliminary data.</text>
</comment>
<organism evidence="2 3">
    <name type="scientific">Candidatus Accumulibacter meliphilus</name>
    <dbReference type="NCBI Taxonomy" id="2211374"/>
    <lineage>
        <taxon>Bacteria</taxon>
        <taxon>Pseudomonadati</taxon>
        <taxon>Pseudomonadota</taxon>
        <taxon>Betaproteobacteria</taxon>
        <taxon>Candidatus Accumulibacter</taxon>
    </lineage>
</organism>
<evidence type="ECO:0000313" key="2">
    <source>
        <dbReference type="EMBL" id="RDE48861.1"/>
    </source>
</evidence>
<reference evidence="2 3" key="1">
    <citation type="submission" date="2018-05" db="EMBL/GenBank/DDBJ databases">
        <title>Integrated omic analyses show evidence that a Ca. Accumulibacter phosphatis strain performs denitrification under micro-aerobic conditions.</title>
        <authorList>
            <person name="Camejo P.Y."/>
            <person name="Katherine M.D."/>
            <person name="Daniel N.R."/>
        </authorList>
    </citation>
    <scope>NUCLEOTIDE SEQUENCE [LARGE SCALE GENOMIC DNA]</scope>
    <source>
        <strain evidence="2">UW-LDO-IC</strain>
    </source>
</reference>
<proteinExistence type="predicted"/>
<dbReference type="Pfam" id="PF13289">
    <property type="entry name" value="SIR2_2"/>
    <property type="match status" value="1"/>
</dbReference>
<dbReference type="InterPro" id="IPR029035">
    <property type="entry name" value="DHS-like_NAD/FAD-binding_dom"/>
</dbReference>
<dbReference type="InterPro" id="IPR025093">
    <property type="entry name" value="DUF4020"/>
</dbReference>
<dbReference type="SUPFAM" id="SSF52467">
    <property type="entry name" value="DHS-like NAD/FAD-binding domain"/>
    <property type="match status" value="1"/>
</dbReference>
<dbReference type="AlphaFoldDB" id="A0A369XFI9"/>
<sequence>MKIGPCDFPEPLLAALRDRRLVVFAGAGVSRGDPANLPDFAQLAEQIAVGTGEVRSESEPEDRFLGRLKDRGVEVHSRAAQVLSGGSTAPTTLHRDLLRLFPAAEQLRVVTTNYDQLFELAASDVFGEAAPVSFRAPALPLGSCFNGVVHVHGEITRPAEMVLTDADFGRGYLVEGWARRFLLDLFRQFTVLFVGYSHNDLIVSYLARALPKAHAGQRFALVGATDAKGDFLRWQMLGIEPISYTQSSLDDHTSLYKGVRCLADAVTRSVLDWQREVTELAERLPPLSDEEAGTIDHALTETDTTRFFTDRARLPEWLDWLDHRGHLAALFQDAERLSDRDLCLAHWLASNFAASFADHVFALIARHKMRLHPLFWIDLGRALALGDVTPIPPIVWSRWIAVLLSTGPAKPDADVLLWLGQRSIQYDALAELLLIFDRLTLSRLILTPEFTWPPDSDERMSLGTDADSEWCAKHPDGIDGLWERGLRPNLIRVAEPLLRQIIGRLENQHSALRVWQPPESYTDWTSIGRRSIEPDVDSDQCPEVIDILIDAARDCLVWLAKNRAMVAAAWCDQLARSEAALLRRLAVSTLIARSDLPVDAKLGWLLTHIGLHAAVDYPEIFRAVRSIYPATCREEREVLIAAVMAYQSLDEEDPNREWNTVQEQFEWLKVLHGADDTCALARQALNDLLARCPKLKASEDTESFDRRESVLPGRRTPWAGDEFVSRPAADWLPDLLAFQGITSHGPDRYGLLRTVRDAAKISFNWSMGLADALAEAGEWSSDLWSVLVHAWSEMELDEREYLAALNVLGQPALFPEHERAVANVLYAVVKDGGKPYALNVLSRANEIAAALWPHLDPDDVIENDGAWLQSAINRPAGILAEFWLGSLVLWRKQQEMPPTNLSDEYRRALSAIVDDPTLPGRLGRSVLAGRLGFLMTADEMWTREHLLPLFSAVDRHELQAVWNGFLTLGRLSPPLGECLGEVFLAAVQRLDSDLANQRLRFVEYYTAMLVFFVLDPFERWLPLFFRHGSIEVRCLFTTAVQRHLRHFDESRKSNLWHRWLKRYWEDRLDGIPAALEGGEIEEMLEWLPLLPPVFEEAVGLAVRMPQVPLRHCSLVPDLERCDLPTRHPVEVARLLIWFAGTGSLSYLWHRGRELTDALLGAGLPPDFERQVRELVARLGLE</sequence>
<dbReference type="Pfam" id="PF13212">
    <property type="entry name" value="DUF4020"/>
    <property type="match status" value="1"/>
</dbReference>
<dbReference type="Gene3D" id="3.40.50.1220">
    <property type="entry name" value="TPP-binding domain"/>
    <property type="match status" value="1"/>
</dbReference>